<sequence length="117" mass="13685">MNYLVYSVLKGKDGFIELIGYSIIIFIVNVFIAKIYGIFVNMKDMPKSGSIFIFLGFSWGISVMTLIKKNINKRVDIYRHLNLVEYIGEITFLKFFTILITFFQLYLILSKTIFELN</sequence>
<feature type="transmembrane region" description="Helical" evidence="1">
    <location>
        <begin position="87"/>
        <end position="109"/>
    </location>
</feature>
<protein>
    <submittedName>
        <fullName evidence="2">Uncharacterized protein</fullName>
    </submittedName>
</protein>
<keyword evidence="1" id="KW-0472">Membrane</keyword>
<keyword evidence="1" id="KW-0812">Transmembrane</keyword>
<dbReference type="Proteomes" id="UP000244527">
    <property type="component" value="Chromosome"/>
</dbReference>
<dbReference type="AlphaFoldDB" id="A0A2S1LBZ0"/>
<accession>A0A2S1LBZ0</accession>
<feature type="transmembrane region" description="Helical" evidence="1">
    <location>
        <begin position="51"/>
        <end position="67"/>
    </location>
</feature>
<evidence type="ECO:0000256" key="1">
    <source>
        <dbReference type="SAM" id="Phobius"/>
    </source>
</evidence>
<dbReference type="KEGG" id="ffa:FFWV33_06865"/>
<evidence type="ECO:0000313" key="3">
    <source>
        <dbReference type="Proteomes" id="UP000244527"/>
    </source>
</evidence>
<proteinExistence type="predicted"/>
<name>A0A2S1LBZ0_9FLAO</name>
<keyword evidence="3" id="KW-1185">Reference proteome</keyword>
<evidence type="ECO:0000313" key="2">
    <source>
        <dbReference type="EMBL" id="AWG21275.1"/>
    </source>
</evidence>
<gene>
    <name evidence="2" type="ORF">FFWV33_06865</name>
</gene>
<keyword evidence="1" id="KW-1133">Transmembrane helix</keyword>
<feature type="transmembrane region" description="Helical" evidence="1">
    <location>
        <begin position="18"/>
        <end position="39"/>
    </location>
</feature>
<reference evidence="2 3" key="1">
    <citation type="submission" date="2017-04" db="EMBL/GenBank/DDBJ databases">
        <title>Compelte genome sequence of WV33.</title>
        <authorList>
            <person name="Lee P.C."/>
        </authorList>
    </citation>
    <scope>NUCLEOTIDE SEQUENCE [LARGE SCALE GENOMIC DNA]</scope>
    <source>
        <strain evidence="2 3">WV33</strain>
    </source>
</reference>
<organism evidence="2 3">
    <name type="scientific">Flavobacterium faecale</name>
    <dbReference type="NCBI Taxonomy" id="1355330"/>
    <lineage>
        <taxon>Bacteria</taxon>
        <taxon>Pseudomonadati</taxon>
        <taxon>Bacteroidota</taxon>
        <taxon>Flavobacteriia</taxon>
        <taxon>Flavobacteriales</taxon>
        <taxon>Flavobacteriaceae</taxon>
        <taxon>Flavobacterium</taxon>
    </lineage>
</organism>
<dbReference type="EMBL" id="CP020918">
    <property type="protein sequence ID" value="AWG21275.1"/>
    <property type="molecule type" value="Genomic_DNA"/>
</dbReference>